<proteinExistence type="predicted"/>
<accession>A0A9D5A4C0</accession>
<reference evidence="1 2" key="1">
    <citation type="journal article" date="2022" name="Nat. Genet.">
        <title>Improved pea reference genome and pan-genome highlight genomic features and evolutionary characteristics.</title>
        <authorList>
            <person name="Yang T."/>
            <person name="Liu R."/>
            <person name="Luo Y."/>
            <person name="Hu S."/>
            <person name="Wang D."/>
            <person name="Wang C."/>
            <person name="Pandey M.K."/>
            <person name="Ge S."/>
            <person name="Xu Q."/>
            <person name="Li N."/>
            <person name="Li G."/>
            <person name="Huang Y."/>
            <person name="Saxena R.K."/>
            <person name="Ji Y."/>
            <person name="Li M."/>
            <person name="Yan X."/>
            <person name="He Y."/>
            <person name="Liu Y."/>
            <person name="Wang X."/>
            <person name="Xiang C."/>
            <person name="Varshney R.K."/>
            <person name="Ding H."/>
            <person name="Gao S."/>
            <person name="Zong X."/>
        </authorList>
    </citation>
    <scope>NUCLEOTIDE SEQUENCE [LARGE SCALE GENOMIC DNA]</scope>
    <source>
        <strain evidence="1 2">cv. Zhongwan 6</strain>
    </source>
</reference>
<protein>
    <submittedName>
        <fullName evidence="1">Uncharacterized protein</fullName>
    </submittedName>
</protein>
<evidence type="ECO:0000313" key="2">
    <source>
        <dbReference type="Proteomes" id="UP001058974"/>
    </source>
</evidence>
<name>A0A9D5A4C0_PEA</name>
<sequence>MSMKKMKDVIPNKISKKRHEKYVVVTKTHGVRMKGISIRGKVDGKSGGVSSLIKPKGAQGVTSERFILCDILVTIYNNQIVINAIYVFNECDNSRPKNVIDVILNVEVGTHAALEYGECCLYQFAKHVESHGIKPPICVPSLICCINSVQKKHIVSCDDEIGATPVFLTLSYILIVRTHLADIVIHIIALIDETGLVSDEQMLYGPMRSHIPKGFYL</sequence>
<dbReference type="Gramene" id="Psat07G0707100-T1">
    <property type="protein sequence ID" value="KAI5392525.1"/>
    <property type="gene ID" value="KIW84_077071"/>
</dbReference>
<gene>
    <name evidence="1" type="ORF">KIW84_077071</name>
</gene>
<comment type="caution">
    <text evidence="1">The sequence shown here is derived from an EMBL/GenBank/DDBJ whole genome shotgun (WGS) entry which is preliminary data.</text>
</comment>
<evidence type="ECO:0000313" key="1">
    <source>
        <dbReference type="EMBL" id="KAI5392525.1"/>
    </source>
</evidence>
<dbReference type="Proteomes" id="UP001058974">
    <property type="component" value="Chromosome 7"/>
</dbReference>
<dbReference type="EMBL" id="JAMSHJ010000007">
    <property type="protein sequence ID" value="KAI5392525.1"/>
    <property type="molecule type" value="Genomic_DNA"/>
</dbReference>
<keyword evidence="2" id="KW-1185">Reference proteome</keyword>
<organism evidence="1 2">
    <name type="scientific">Pisum sativum</name>
    <name type="common">Garden pea</name>
    <name type="synonym">Lathyrus oleraceus</name>
    <dbReference type="NCBI Taxonomy" id="3888"/>
    <lineage>
        <taxon>Eukaryota</taxon>
        <taxon>Viridiplantae</taxon>
        <taxon>Streptophyta</taxon>
        <taxon>Embryophyta</taxon>
        <taxon>Tracheophyta</taxon>
        <taxon>Spermatophyta</taxon>
        <taxon>Magnoliopsida</taxon>
        <taxon>eudicotyledons</taxon>
        <taxon>Gunneridae</taxon>
        <taxon>Pentapetalae</taxon>
        <taxon>rosids</taxon>
        <taxon>fabids</taxon>
        <taxon>Fabales</taxon>
        <taxon>Fabaceae</taxon>
        <taxon>Papilionoideae</taxon>
        <taxon>50 kb inversion clade</taxon>
        <taxon>NPAAA clade</taxon>
        <taxon>Hologalegina</taxon>
        <taxon>IRL clade</taxon>
        <taxon>Fabeae</taxon>
        <taxon>Lathyrus</taxon>
    </lineage>
</organism>
<dbReference type="AlphaFoldDB" id="A0A9D5A4C0"/>